<evidence type="ECO:0000313" key="2">
    <source>
        <dbReference type="Proteomes" id="UP000092444"/>
    </source>
</evidence>
<dbReference type="Proteomes" id="UP000092444">
    <property type="component" value="Unassembled WGS sequence"/>
</dbReference>
<dbReference type="EMBL" id="CCAG010012019">
    <property type="status" value="NOT_ANNOTATED_CDS"/>
    <property type="molecule type" value="Genomic_DNA"/>
</dbReference>
<organism evidence="1 2">
    <name type="scientific">Glossina morsitans morsitans</name>
    <name type="common">Savannah tsetse fly</name>
    <dbReference type="NCBI Taxonomy" id="37546"/>
    <lineage>
        <taxon>Eukaryota</taxon>
        <taxon>Metazoa</taxon>
        <taxon>Ecdysozoa</taxon>
        <taxon>Arthropoda</taxon>
        <taxon>Hexapoda</taxon>
        <taxon>Insecta</taxon>
        <taxon>Pterygota</taxon>
        <taxon>Neoptera</taxon>
        <taxon>Endopterygota</taxon>
        <taxon>Diptera</taxon>
        <taxon>Brachycera</taxon>
        <taxon>Muscomorpha</taxon>
        <taxon>Hippoboscoidea</taxon>
        <taxon>Glossinidae</taxon>
        <taxon>Glossina</taxon>
    </lineage>
</organism>
<reference evidence="1" key="1">
    <citation type="submission" date="2020-05" db="UniProtKB">
        <authorList>
            <consortium name="EnsemblMetazoa"/>
        </authorList>
    </citation>
    <scope>IDENTIFICATION</scope>
    <source>
        <strain evidence="1">Yale</strain>
    </source>
</reference>
<dbReference type="EnsemblMetazoa" id="GMOY011440-RA">
    <property type="protein sequence ID" value="GMOY011440-PA"/>
    <property type="gene ID" value="GMOY011440"/>
</dbReference>
<proteinExistence type="predicted"/>
<evidence type="ECO:0000313" key="1">
    <source>
        <dbReference type="EnsemblMetazoa" id="GMOY011440-PA"/>
    </source>
</evidence>
<dbReference type="VEuPathDB" id="VectorBase:GMOY011440"/>
<protein>
    <submittedName>
        <fullName evidence="1">Uncharacterized protein</fullName>
    </submittedName>
</protein>
<accession>A0A1B0GDR6</accession>
<name>A0A1B0GDR6_GLOMM</name>
<dbReference type="AlphaFoldDB" id="A0A1B0GDR6"/>
<keyword evidence="2" id="KW-1185">Reference proteome</keyword>
<sequence length="62" mass="7204">MGVDWLCVRGSIYLSWLLISSKRKNTTNAKLQYQHWKGLSIWCKTQENHSITITRHTVAGDE</sequence>